<dbReference type="SUPFAM" id="SSF53448">
    <property type="entry name" value="Nucleotide-diphospho-sugar transferases"/>
    <property type="match status" value="1"/>
</dbReference>
<comment type="subcellular location">
    <subcellularLocation>
        <location evidence="1">Cell membrane</location>
    </subcellularLocation>
</comment>
<dbReference type="AlphaFoldDB" id="A0A2W4VIC6"/>
<evidence type="ECO:0000313" key="12">
    <source>
        <dbReference type="Proteomes" id="UP000249354"/>
    </source>
</evidence>
<sequence length="242" mass="27281">MFSVVLPCFNEARHGYLPKILANLSAQIGDKQLIVVVSPSSDDTLDIVRQFPLVEVLESEASNRAQRLNAGIEASRGEFVLLHHPATLLPEKVALTQAATALETAVWGGFAHSFDWDRWLLRFTSWYSTEVRSRTGILYLDHCIFARRQALLEIGGVPDIDIFEDTALSLALKPQGLPEIVPGKVVTSARRFRDRGLYQQAALNQLLKVMYHANLNPQRLNWLYERKSQINVGYKKPSEDLL</sequence>
<dbReference type="InterPro" id="IPR029044">
    <property type="entry name" value="Nucleotide-diphossugar_trans"/>
</dbReference>
<dbReference type="GO" id="GO:0016757">
    <property type="term" value="F:glycosyltransferase activity"/>
    <property type="evidence" value="ECO:0007669"/>
    <property type="project" value="UniProtKB-KW"/>
</dbReference>
<reference evidence="12" key="1">
    <citation type="submission" date="2018-04" db="EMBL/GenBank/DDBJ databases">
        <authorList>
            <person name="Cornet L."/>
        </authorList>
    </citation>
    <scope>NUCLEOTIDE SEQUENCE [LARGE SCALE GENOMIC DNA]</scope>
</reference>
<gene>
    <name evidence="11" type="ORF">DCF25_21655</name>
</gene>
<comment type="similarity">
    <text evidence="8">Belongs to the glycosyltransferase 2 family. CrtQ subfamily.</text>
</comment>
<evidence type="ECO:0000256" key="1">
    <source>
        <dbReference type="ARBA" id="ARBA00004236"/>
    </source>
</evidence>
<evidence type="ECO:0000256" key="6">
    <source>
        <dbReference type="ARBA" id="ARBA00037281"/>
    </source>
</evidence>
<dbReference type="Proteomes" id="UP000249354">
    <property type="component" value="Unassembled WGS sequence"/>
</dbReference>
<reference evidence="11 12" key="2">
    <citation type="submission" date="2018-06" db="EMBL/GenBank/DDBJ databases">
        <title>Metagenomic assembly of (sub)arctic Cyanobacteria and their associated microbiome from non-axenic cultures.</title>
        <authorList>
            <person name="Baurain D."/>
        </authorList>
    </citation>
    <scope>NUCLEOTIDE SEQUENCE [LARGE SCALE GENOMIC DNA]</scope>
    <source>
        <strain evidence="11">ULC129bin1</strain>
    </source>
</reference>
<dbReference type="Gene3D" id="3.90.550.10">
    <property type="entry name" value="Spore Coat Polysaccharide Biosynthesis Protein SpsA, Chain A"/>
    <property type="match status" value="1"/>
</dbReference>
<dbReference type="PANTHER" id="PTHR43646">
    <property type="entry name" value="GLYCOSYLTRANSFERASE"/>
    <property type="match status" value="1"/>
</dbReference>
<dbReference type="InterPro" id="IPR001173">
    <property type="entry name" value="Glyco_trans_2-like"/>
</dbReference>
<dbReference type="GO" id="GO:0005886">
    <property type="term" value="C:plasma membrane"/>
    <property type="evidence" value="ECO:0007669"/>
    <property type="project" value="UniProtKB-SubCell"/>
</dbReference>
<comment type="caution">
    <text evidence="11">The sequence shown here is derived from an EMBL/GenBank/DDBJ whole genome shotgun (WGS) entry which is preliminary data.</text>
</comment>
<accession>A0A2W4VIC6</accession>
<keyword evidence="3" id="KW-0328">Glycosyltransferase</keyword>
<feature type="domain" description="Glycosyltransferase 2-like" evidence="10">
    <location>
        <begin position="3"/>
        <end position="82"/>
    </location>
</feature>
<dbReference type="EMBL" id="QBMC01000252">
    <property type="protein sequence ID" value="PZO09365.1"/>
    <property type="molecule type" value="Genomic_DNA"/>
</dbReference>
<evidence type="ECO:0000259" key="10">
    <source>
        <dbReference type="Pfam" id="PF00535"/>
    </source>
</evidence>
<protein>
    <recommendedName>
        <fullName evidence="9">4,4'-diaponeurosporenoate glycosyltransferase</fullName>
    </recommendedName>
</protein>
<dbReference type="PANTHER" id="PTHR43646:SF2">
    <property type="entry name" value="GLYCOSYLTRANSFERASE 2-LIKE DOMAIN-CONTAINING PROTEIN"/>
    <property type="match status" value="1"/>
</dbReference>
<evidence type="ECO:0000256" key="9">
    <source>
        <dbReference type="ARBA" id="ARBA00040345"/>
    </source>
</evidence>
<keyword evidence="2" id="KW-1003">Cell membrane</keyword>
<comment type="pathway">
    <text evidence="7">Carotenoid biosynthesis; staphyloxanthin biosynthesis; staphyloxanthin from farnesyl diphosphate: step 4/5.</text>
</comment>
<evidence type="ECO:0000256" key="2">
    <source>
        <dbReference type="ARBA" id="ARBA00022475"/>
    </source>
</evidence>
<evidence type="ECO:0000256" key="5">
    <source>
        <dbReference type="ARBA" id="ARBA00023136"/>
    </source>
</evidence>
<keyword evidence="5" id="KW-0472">Membrane</keyword>
<evidence type="ECO:0000256" key="3">
    <source>
        <dbReference type="ARBA" id="ARBA00022676"/>
    </source>
</evidence>
<organism evidence="11 12">
    <name type="scientific">Leptolyngbya foveolarum</name>
    <dbReference type="NCBI Taxonomy" id="47253"/>
    <lineage>
        <taxon>Bacteria</taxon>
        <taxon>Bacillati</taxon>
        <taxon>Cyanobacteriota</taxon>
        <taxon>Cyanophyceae</taxon>
        <taxon>Leptolyngbyales</taxon>
        <taxon>Leptolyngbyaceae</taxon>
        <taxon>Leptolyngbya group</taxon>
        <taxon>Leptolyngbya</taxon>
    </lineage>
</organism>
<evidence type="ECO:0000256" key="7">
    <source>
        <dbReference type="ARBA" id="ARBA00037904"/>
    </source>
</evidence>
<name>A0A2W4VIC6_9CYAN</name>
<evidence type="ECO:0000256" key="8">
    <source>
        <dbReference type="ARBA" id="ARBA00038120"/>
    </source>
</evidence>
<comment type="function">
    <text evidence="6">Catalyzes the glycosylation of 4,4'-diaponeurosporenoate, i.e. the esterification of glucose at the C1'' position with the carboxyl group of 4,4'-diaponeurosporenic acid, to form glycosyl-4,4'-diaponeurosporenoate. This is a step in the biosynthesis of staphyloxanthin, an orange pigment present in most staphylococci strains.</text>
</comment>
<dbReference type="Pfam" id="PF00535">
    <property type="entry name" value="Glycos_transf_2"/>
    <property type="match status" value="1"/>
</dbReference>
<proteinExistence type="inferred from homology"/>
<evidence type="ECO:0000313" key="11">
    <source>
        <dbReference type="EMBL" id="PZO09365.1"/>
    </source>
</evidence>
<evidence type="ECO:0000256" key="4">
    <source>
        <dbReference type="ARBA" id="ARBA00022679"/>
    </source>
</evidence>
<keyword evidence="4 11" id="KW-0808">Transferase</keyword>